<evidence type="ECO:0000256" key="2">
    <source>
        <dbReference type="ARBA" id="ARBA00022692"/>
    </source>
</evidence>
<dbReference type="GO" id="GO:0042562">
    <property type="term" value="F:hormone binding"/>
    <property type="evidence" value="ECO:0007669"/>
    <property type="project" value="TreeGrafter"/>
</dbReference>
<dbReference type="InterPro" id="IPR051221">
    <property type="entry name" value="LDLR-related"/>
</dbReference>
<evidence type="ECO:0000256" key="6">
    <source>
        <dbReference type="ARBA" id="ARBA00023136"/>
    </source>
</evidence>
<keyword evidence="9" id="KW-0325">Glycoprotein</keyword>
<keyword evidence="6" id="KW-0472">Membrane</keyword>
<evidence type="ECO:0000256" key="8">
    <source>
        <dbReference type="ARBA" id="ARBA00023170"/>
    </source>
</evidence>
<keyword evidence="2" id="KW-0812">Transmembrane</keyword>
<keyword evidence="5" id="KW-1133">Transmembrane helix</keyword>
<organism evidence="11">
    <name type="scientific">Dendroctonus ponderosae</name>
    <name type="common">Mountain pine beetle</name>
    <dbReference type="NCBI Taxonomy" id="77166"/>
    <lineage>
        <taxon>Eukaryota</taxon>
        <taxon>Metazoa</taxon>
        <taxon>Ecdysozoa</taxon>
        <taxon>Arthropoda</taxon>
        <taxon>Hexapoda</taxon>
        <taxon>Insecta</taxon>
        <taxon>Pterygota</taxon>
        <taxon>Neoptera</taxon>
        <taxon>Endopterygota</taxon>
        <taxon>Coleoptera</taxon>
        <taxon>Polyphaga</taxon>
        <taxon>Cucujiformia</taxon>
        <taxon>Curculionidae</taxon>
        <taxon>Scolytinae</taxon>
        <taxon>Dendroctonus</taxon>
    </lineage>
</organism>
<name>N6U6E7_DENPD</name>
<evidence type="ECO:0000256" key="4">
    <source>
        <dbReference type="ARBA" id="ARBA00022737"/>
    </source>
</evidence>
<dbReference type="SUPFAM" id="SSF57424">
    <property type="entry name" value="LDL receptor-like module"/>
    <property type="match status" value="2"/>
</dbReference>
<sequence length="132" mass="14536">MLVSAFKKTNSRRFVFVSVLVDCYSHEFQCSNGHCVDNRLRCNGRPDCSDYSDESNCVTTTQEPITLPPATVSPRSCPFGYVSCLSGDQCVLRSQLCDGRVNCPDASDESNCDAGYVQYSPPQCQIQIQAVC</sequence>
<dbReference type="Pfam" id="PF00057">
    <property type="entry name" value="Ldl_recept_a"/>
    <property type="match status" value="2"/>
</dbReference>
<dbReference type="SMART" id="SM00192">
    <property type="entry name" value="LDLa"/>
    <property type="match status" value="2"/>
</dbReference>
<comment type="caution">
    <text evidence="10">Lacks conserved residue(s) required for the propagation of feature annotation.</text>
</comment>
<evidence type="ECO:0000313" key="11">
    <source>
        <dbReference type="EMBL" id="ENN77210.1"/>
    </source>
</evidence>
<protein>
    <submittedName>
        <fullName evidence="11">Uncharacterized protein</fullName>
    </submittedName>
</protein>
<dbReference type="PANTHER" id="PTHR22722">
    <property type="entry name" value="LOW-DENSITY LIPOPROTEIN RECEPTOR-RELATED PROTEIN 2-RELATED"/>
    <property type="match status" value="1"/>
</dbReference>
<dbReference type="PRINTS" id="PR00261">
    <property type="entry name" value="LDLRECEPTOR"/>
</dbReference>
<dbReference type="AlphaFoldDB" id="N6U6E7"/>
<dbReference type="InterPro" id="IPR023415">
    <property type="entry name" value="LDLR_class-A_CS"/>
</dbReference>
<feature type="disulfide bond" evidence="10">
    <location>
        <begin position="97"/>
        <end position="112"/>
    </location>
</feature>
<evidence type="ECO:0000256" key="1">
    <source>
        <dbReference type="ARBA" id="ARBA00004167"/>
    </source>
</evidence>
<evidence type="ECO:0000256" key="7">
    <source>
        <dbReference type="ARBA" id="ARBA00023157"/>
    </source>
</evidence>
<dbReference type="OMA" id="CYSHEFQ"/>
<evidence type="ECO:0000256" key="10">
    <source>
        <dbReference type="PROSITE-ProRule" id="PRU00124"/>
    </source>
</evidence>
<comment type="subcellular location">
    <subcellularLocation>
        <location evidence="1">Membrane</location>
        <topology evidence="1">Single-pass membrane protein</topology>
    </subcellularLocation>
</comment>
<dbReference type="HOGENOM" id="CLU_085098_1_3_1"/>
<dbReference type="InterPro" id="IPR002172">
    <property type="entry name" value="LDrepeatLR_classA_rpt"/>
</dbReference>
<evidence type="ECO:0000256" key="9">
    <source>
        <dbReference type="ARBA" id="ARBA00023180"/>
    </source>
</evidence>
<accession>N6U6E7</accession>
<dbReference type="PANTHER" id="PTHR22722:SF12">
    <property type="entry name" value="EGF-LIKE DOMAIN-CONTAINING PROTEIN"/>
    <property type="match status" value="1"/>
</dbReference>
<dbReference type="PROSITE" id="PS50068">
    <property type="entry name" value="LDLRA_2"/>
    <property type="match status" value="2"/>
</dbReference>
<keyword evidence="4" id="KW-0677">Repeat</keyword>
<gene>
    <name evidence="11" type="ORF">YQE_06347</name>
</gene>
<dbReference type="GO" id="GO:0043235">
    <property type="term" value="C:receptor complex"/>
    <property type="evidence" value="ECO:0007669"/>
    <property type="project" value="TreeGrafter"/>
</dbReference>
<evidence type="ECO:0000256" key="3">
    <source>
        <dbReference type="ARBA" id="ARBA00022729"/>
    </source>
</evidence>
<keyword evidence="7 10" id="KW-1015">Disulfide bond</keyword>
<reference evidence="11" key="1">
    <citation type="journal article" date="2013" name="Genome Biol.">
        <title>Draft genome of the mountain pine beetle, Dendroctonus ponderosae Hopkins, a major forest pest.</title>
        <authorList>
            <person name="Keeling C.I."/>
            <person name="Yuen M.M."/>
            <person name="Liao N.Y."/>
            <person name="Docking T.R."/>
            <person name="Chan S.K."/>
            <person name="Taylor G.A."/>
            <person name="Palmquist D.L."/>
            <person name="Jackman S.D."/>
            <person name="Nguyen A."/>
            <person name="Li M."/>
            <person name="Henderson H."/>
            <person name="Janes J.K."/>
            <person name="Zhao Y."/>
            <person name="Pandoh P."/>
            <person name="Moore R."/>
            <person name="Sperling F.A."/>
            <person name="Huber D.P."/>
            <person name="Birol I."/>
            <person name="Jones S.J."/>
            <person name="Bohlmann J."/>
        </authorList>
    </citation>
    <scope>NUCLEOTIDE SEQUENCE</scope>
</reference>
<evidence type="ECO:0000256" key="5">
    <source>
        <dbReference type="ARBA" id="ARBA00022989"/>
    </source>
</evidence>
<dbReference type="FunFam" id="4.10.400.10:FF:000034">
    <property type="entry name" value="Low-density lipoprotein receptor-related protein 2"/>
    <property type="match status" value="1"/>
</dbReference>
<dbReference type="OrthoDB" id="6684038at2759"/>
<dbReference type="Gene3D" id="4.10.400.10">
    <property type="entry name" value="Low-density Lipoprotein Receptor"/>
    <property type="match status" value="2"/>
</dbReference>
<proteinExistence type="predicted"/>
<dbReference type="PROSITE" id="PS01209">
    <property type="entry name" value="LDLRA_1"/>
    <property type="match status" value="2"/>
</dbReference>
<keyword evidence="3" id="KW-0732">Signal</keyword>
<feature type="disulfide bond" evidence="10">
    <location>
        <begin position="23"/>
        <end position="35"/>
    </location>
</feature>
<dbReference type="CDD" id="cd00112">
    <property type="entry name" value="LDLa"/>
    <property type="match status" value="2"/>
</dbReference>
<dbReference type="InterPro" id="IPR036055">
    <property type="entry name" value="LDL_receptor-like_sf"/>
</dbReference>
<feature type="disulfide bond" evidence="10">
    <location>
        <begin position="42"/>
        <end position="57"/>
    </location>
</feature>
<feature type="non-terminal residue" evidence="11">
    <location>
        <position position="1"/>
    </location>
</feature>
<dbReference type="GO" id="GO:0016324">
    <property type="term" value="C:apical plasma membrane"/>
    <property type="evidence" value="ECO:0007669"/>
    <property type="project" value="TreeGrafter"/>
</dbReference>
<keyword evidence="8" id="KW-0675">Receptor</keyword>
<dbReference type="EMBL" id="KB740949">
    <property type="protein sequence ID" value="ENN77210.1"/>
    <property type="molecule type" value="Genomic_DNA"/>
</dbReference>
<feature type="disulfide bond" evidence="10">
    <location>
        <begin position="30"/>
        <end position="48"/>
    </location>
</feature>
<dbReference type="GO" id="GO:0006898">
    <property type="term" value="P:receptor-mediated endocytosis"/>
    <property type="evidence" value="ECO:0007669"/>
    <property type="project" value="TreeGrafter"/>
</dbReference>